<gene>
    <name evidence="1" type="ORF">Pint_03047</name>
</gene>
<sequence>MYVVPPPQRSDPRSAGGSGDLRVYQNWKGSNIFFLQGRFIFGPDVRSLGLTIFLIVAPVTVFCVFVARKLMDDYSHHWGISIMVVTVLFTVYVSIFLFPALYERQRNEHGELWRNLGSDALGCMSYRCEMFRREMCFLLCPFLGMDLLLLLLTSGRDPGIIPRNAHPPEPEGFDGSVDVGAGQTPQLRLPRVKEVEVNGVTMKIKYCDTCMLYRPPRCSHCSICNNCVERFDHHCPWVGQCIGLRNYRFFFMFVFSTTLLCIYVFAFCWIYIRRIMDSEETTIWRAMIKTPASIVLIVYTFISMWFVGGLTAFHLYLISTNQTTYENFRYRYDRRINPYNKGVMGNFNEIFFSSIPSSKNNFRAKVPREPGLTVRPVGGGFMSPNMGKAVDDIEMGRKTVWGDIGPGADLSEGQLNNNDRVNVKDGELAELSPDIRTTVEEGERAGIHPRRSSWGRKSGSWDMSPEVLALAARVGESNRAGGSCSNGSNLTTENRQT</sequence>
<comment type="caution">
    <text evidence="1">The sequence shown here is derived from an EMBL/GenBank/DDBJ whole genome shotgun (WGS) entry which is preliminary data.</text>
</comment>
<accession>A0ACC0ZN72</accession>
<dbReference type="EMBL" id="CM047736">
    <property type="protein sequence ID" value="KAJ0053609.1"/>
    <property type="molecule type" value="Genomic_DNA"/>
</dbReference>
<proteinExistence type="predicted"/>
<protein>
    <submittedName>
        <fullName evidence="1">Uncharacterized protein</fullName>
    </submittedName>
</protein>
<organism evidence="1 2">
    <name type="scientific">Pistacia integerrima</name>
    <dbReference type="NCBI Taxonomy" id="434235"/>
    <lineage>
        <taxon>Eukaryota</taxon>
        <taxon>Viridiplantae</taxon>
        <taxon>Streptophyta</taxon>
        <taxon>Embryophyta</taxon>
        <taxon>Tracheophyta</taxon>
        <taxon>Spermatophyta</taxon>
        <taxon>Magnoliopsida</taxon>
        <taxon>eudicotyledons</taxon>
        <taxon>Gunneridae</taxon>
        <taxon>Pentapetalae</taxon>
        <taxon>rosids</taxon>
        <taxon>malvids</taxon>
        <taxon>Sapindales</taxon>
        <taxon>Anacardiaceae</taxon>
        <taxon>Pistacia</taxon>
    </lineage>
</organism>
<evidence type="ECO:0000313" key="2">
    <source>
        <dbReference type="Proteomes" id="UP001163603"/>
    </source>
</evidence>
<evidence type="ECO:0000313" key="1">
    <source>
        <dbReference type="EMBL" id="KAJ0053609.1"/>
    </source>
</evidence>
<reference evidence="2" key="1">
    <citation type="journal article" date="2023" name="G3 (Bethesda)">
        <title>Genome assembly and association tests identify interacting loci associated with vigor, precocity, and sex in interspecific pistachio rootstocks.</title>
        <authorList>
            <person name="Palmer W."/>
            <person name="Jacygrad E."/>
            <person name="Sagayaradj S."/>
            <person name="Cavanaugh K."/>
            <person name="Han R."/>
            <person name="Bertier L."/>
            <person name="Beede B."/>
            <person name="Kafkas S."/>
            <person name="Golino D."/>
            <person name="Preece J."/>
            <person name="Michelmore R."/>
        </authorList>
    </citation>
    <scope>NUCLEOTIDE SEQUENCE [LARGE SCALE GENOMIC DNA]</scope>
</reference>
<name>A0ACC0ZN72_9ROSI</name>
<dbReference type="Proteomes" id="UP001163603">
    <property type="component" value="Chromosome 1"/>
</dbReference>
<keyword evidence="2" id="KW-1185">Reference proteome</keyword>